<dbReference type="EMBL" id="AB537553">
    <property type="protein sequence ID" value="BAQ00098.1"/>
    <property type="molecule type" value="Genomic_DNA"/>
</dbReference>
<evidence type="ECO:0000256" key="9">
    <source>
        <dbReference type="ARBA" id="ARBA00022842"/>
    </source>
</evidence>
<dbReference type="Pfam" id="PF02790">
    <property type="entry name" value="COX2_TM"/>
    <property type="match status" value="1"/>
</dbReference>
<evidence type="ECO:0000256" key="8">
    <source>
        <dbReference type="ARBA" id="ARBA00022792"/>
    </source>
</evidence>
<protein>
    <recommendedName>
        <fullName evidence="3 17">Cytochrome c oxidase subunit 2</fullName>
    </recommendedName>
</protein>
<name>A0A0A8J184_9SAUR</name>
<evidence type="ECO:0000256" key="16">
    <source>
        <dbReference type="ARBA" id="ARBA00049512"/>
    </source>
</evidence>
<comment type="subcellular location">
    <subcellularLocation>
        <location evidence="1 17">Mitochondrion inner membrane</location>
        <topology evidence="1 17">Multi-pass membrane protein</topology>
    </subcellularLocation>
</comment>
<dbReference type="InterPro" id="IPR036257">
    <property type="entry name" value="Cyt_c_oxidase_su2_TM_sf"/>
</dbReference>
<evidence type="ECO:0000256" key="1">
    <source>
        <dbReference type="ARBA" id="ARBA00004448"/>
    </source>
</evidence>
<evidence type="ECO:0000256" key="14">
    <source>
        <dbReference type="ARBA" id="ARBA00023128"/>
    </source>
</evidence>
<keyword evidence="6 17" id="KW-0812">Transmembrane</keyword>
<evidence type="ECO:0000256" key="7">
    <source>
        <dbReference type="ARBA" id="ARBA00022723"/>
    </source>
</evidence>
<dbReference type="CDD" id="cd13912">
    <property type="entry name" value="CcO_II_C"/>
    <property type="match status" value="1"/>
</dbReference>
<evidence type="ECO:0000256" key="2">
    <source>
        <dbReference type="ARBA" id="ARBA00007866"/>
    </source>
</evidence>
<dbReference type="InterPro" id="IPR011759">
    <property type="entry name" value="Cyt_c_oxidase_su2_TM_dom"/>
</dbReference>
<dbReference type="PROSITE" id="PS00078">
    <property type="entry name" value="COX2"/>
    <property type="match status" value="1"/>
</dbReference>
<evidence type="ECO:0000256" key="3">
    <source>
        <dbReference type="ARBA" id="ARBA00015946"/>
    </source>
</evidence>
<dbReference type="NCBIfam" id="TIGR02866">
    <property type="entry name" value="CoxB"/>
    <property type="match status" value="1"/>
</dbReference>
<dbReference type="GO" id="GO:0005507">
    <property type="term" value="F:copper ion binding"/>
    <property type="evidence" value="ECO:0007669"/>
    <property type="project" value="InterPro"/>
</dbReference>
<keyword evidence="9" id="KW-0460">Magnesium</keyword>
<reference evidence="21" key="1">
    <citation type="submission" date="2009-12" db="EMBL/GenBank/DDBJ databases">
        <title>Complete mitochondrial genome analysis and comparative FISH mapping of three butterfly lizards.</title>
        <authorList>
            <person name="Srikulnath K."/>
            <person name="Nishida C."/>
            <person name="Matsubara K."/>
            <person name="Uno Y."/>
            <person name="Thongpan A."/>
            <person name="Suputtitada S."/>
            <person name="Matsuda Y."/>
            <person name="Apisitwanich S."/>
        </authorList>
    </citation>
    <scope>NUCLEOTIDE SEQUENCE</scope>
    <source>
        <tissue evidence="21">Liver</tissue>
    </source>
</reference>
<dbReference type="FunFam" id="2.60.40.420:FF:000001">
    <property type="entry name" value="Cytochrome c oxidase subunit 2"/>
    <property type="match status" value="1"/>
</dbReference>
<dbReference type="SUPFAM" id="SSF81464">
    <property type="entry name" value="Cytochrome c oxidase subunit II-like, transmembrane region"/>
    <property type="match status" value="1"/>
</dbReference>
<dbReference type="InterPro" id="IPR001505">
    <property type="entry name" value="Copper_CuA"/>
</dbReference>
<evidence type="ECO:0000256" key="10">
    <source>
        <dbReference type="ARBA" id="ARBA00022967"/>
    </source>
</evidence>
<evidence type="ECO:0000256" key="17">
    <source>
        <dbReference type="RuleBase" id="RU000457"/>
    </source>
</evidence>
<dbReference type="Pfam" id="PF00116">
    <property type="entry name" value="COX2"/>
    <property type="match status" value="1"/>
</dbReference>
<evidence type="ECO:0000256" key="15">
    <source>
        <dbReference type="ARBA" id="ARBA00023136"/>
    </source>
</evidence>
<keyword evidence="14 17" id="KW-0496">Mitochondrion</keyword>
<geneLocation type="mitochondrion" evidence="21"/>
<dbReference type="GO" id="GO:0016491">
    <property type="term" value="F:oxidoreductase activity"/>
    <property type="evidence" value="ECO:0007669"/>
    <property type="project" value="InterPro"/>
</dbReference>
<organism evidence="21">
    <name type="scientific">Leiolepis rubritaeniata</name>
    <dbReference type="NCBI Taxonomy" id="3146766"/>
    <lineage>
        <taxon>Eukaryota</taxon>
        <taxon>Metazoa</taxon>
        <taxon>Chordata</taxon>
        <taxon>Craniata</taxon>
        <taxon>Vertebrata</taxon>
        <taxon>Euteleostomi</taxon>
        <taxon>Lepidosauria</taxon>
        <taxon>Squamata</taxon>
        <taxon>Bifurcata</taxon>
        <taxon>Unidentata</taxon>
        <taxon>Episquamata</taxon>
        <taxon>Toxicofera</taxon>
        <taxon>Iguania</taxon>
        <taxon>Acrodonta</taxon>
        <taxon>Agamidae</taxon>
        <taxon>Leiolepinae</taxon>
        <taxon>Leiolepis</taxon>
    </lineage>
</organism>
<dbReference type="PROSITE" id="PS50999">
    <property type="entry name" value="COX2_TM"/>
    <property type="match status" value="1"/>
</dbReference>
<keyword evidence="11 17" id="KW-0249">Electron transport</keyword>
<keyword evidence="5 17" id="KW-0679">Respiratory chain</keyword>
<dbReference type="InterPro" id="IPR002429">
    <property type="entry name" value="CcO_II-like_C"/>
</dbReference>
<accession>A0A0A8J184</accession>
<dbReference type="PRINTS" id="PR01166">
    <property type="entry name" value="CYCOXIDASEII"/>
</dbReference>
<evidence type="ECO:0000259" key="19">
    <source>
        <dbReference type="PROSITE" id="PS50857"/>
    </source>
</evidence>
<dbReference type="Gene3D" id="2.60.40.420">
    <property type="entry name" value="Cupredoxins - blue copper proteins"/>
    <property type="match status" value="1"/>
</dbReference>
<comment type="catalytic activity">
    <reaction evidence="16">
        <text>4 Fe(II)-[cytochrome c] + O2 + 8 H(+)(in) = 4 Fe(III)-[cytochrome c] + 2 H2O + 4 H(+)(out)</text>
        <dbReference type="Rhea" id="RHEA:11436"/>
        <dbReference type="Rhea" id="RHEA-COMP:10350"/>
        <dbReference type="Rhea" id="RHEA-COMP:14399"/>
        <dbReference type="ChEBI" id="CHEBI:15377"/>
        <dbReference type="ChEBI" id="CHEBI:15378"/>
        <dbReference type="ChEBI" id="CHEBI:15379"/>
        <dbReference type="ChEBI" id="CHEBI:29033"/>
        <dbReference type="ChEBI" id="CHEBI:29034"/>
        <dbReference type="EC" id="7.1.1.9"/>
    </reaction>
    <physiologicalReaction direction="left-to-right" evidence="16">
        <dbReference type="Rhea" id="RHEA:11437"/>
    </physiologicalReaction>
</comment>
<keyword evidence="12 18" id="KW-1133">Transmembrane helix</keyword>
<evidence type="ECO:0000256" key="12">
    <source>
        <dbReference type="ARBA" id="ARBA00022989"/>
    </source>
</evidence>
<dbReference type="InterPro" id="IPR008972">
    <property type="entry name" value="Cupredoxin"/>
</dbReference>
<gene>
    <name evidence="21" type="primary">CO2</name>
</gene>
<comment type="similarity">
    <text evidence="2 17">Belongs to the cytochrome c oxidase subunit 2 family.</text>
</comment>
<dbReference type="InterPro" id="IPR034210">
    <property type="entry name" value="CcO_II_C"/>
</dbReference>
<feature type="domain" description="Cytochrome oxidase subunit II copper A binding" evidence="19">
    <location>
        <begin position="92"/>
        <end position="225"/>
    </location>
</feature>
<keyword evidence="15 17" id="KW-0472">Membrane</keyword>
<dbReference type="PANTHER" id="PTHR22888:SF9">
    <property type="entry name" value="CYTOCHROME C OXIDASE SUBUNIT 2"/>
    <property type="match status" value="1"/>
</dbReference>
<dbReference type="Gene3D" id="1.10.287.90">
    <property type="match status" value="1"/>
</dbReference>
<evidence type="ECO:0000256" key="6">
    <source>
        <dbReference type="ARBA" id="ARBA00022692"/>
    </source>
</evidence>
<evidence type="ECO:0000256" key="4">
    <source>
        <dbReference type="ARBA" id="ARBA00022448"/>
    </source>
</evidence>
<feature type="transmembrane region" description="Helical" evidence="18">
    <location>
        <begin position="26"/>
        <end position="46"/>
    </location>
</feature>
<comment type="function">
    <text evidence="17">Component of the cytochrome c oxidase, the last enzyme in the mitochondrial electron transport chain which drives oxidative phosphorylation. The respiratory chain contains 3 multisubunit complexes succinate dehydrogenase (complex II, CII), ubiquinol-cytochrome c oxidoreductase (cytochrome b-c1 complex, complex III, CIII) and cytochrome c oxidase (complex IV, CIV), that cooperate to transfer electrons derived from NADH and succinate to molecular oxygen, creating an electrochemical gradient over the inner membrane that drives transmembrane transport and the ATP synthase. Cytochrome c oxidase is the component of the respiratory chain that catalyzes the reduction of oxygen to water. Electrons originating from reduced cytochrome c in the intermembrane space (IMS) are transferred via the dinuclear copper A center (CU(A)) of subunit 2 and heme A of subunit 1 to the active site in subunit 1, a binuclear center (BNC) formed by heme A3 and copper B (CU(B)). The BNC reduces molecular oxygen to 2 water molecules using 4 electrons from cytochrome c in the IMS and 4 protons from the mitochondrial matrix.</text>
</comment>
<dbReference type="GO" id="GO:0005743">
    <property type="term" value="C:mitochondrial inner membrane"/>
    <property type="evidence" value="ECO:0007669"/>
    <property type="project" value="UniProtKB-SubCell"/>
</dbReference>
<keyword evidence="4 17" id="KW-0813">Transport</keyword>
<evidence type="ECO:0000256" key="18">
    <source>
        <dbReference type="SAM" id="Phobius"/>
    </source>
</evidence>
<dbReference type="SUPFAM" id="SSF49503">
    <property type="entry name" value="Cupredoxins"/>
    <property type="match status" value="1"/>
</dbReference>
<evidence type="ECO:0000256" key="11">
    <source>
        <dbReference type="ARBA" id="ARBA00022982"/>
    </source>
</evidence>
<evidence type="ECO:0000313" key="21">
    <source>
        <dbReference type="EMBL" id="BAQ00098.1"/>
    </source>
</evidence>
<dbReference type="PROSITE" id="PS50857">
    <property type="entry name" value="COX2_CUA"/>
    <property type="match status" value="1"/>
</dbReference>
<dbReference type="GO" id="GO:0042773">
    <property type="term" value="P:ATP synthesis coupled electron transport"/>
    <property type="evidence" value="ECO:0007669"/>
    <property type="project" value="TreeGrafter"/>
</dbReference>
<evidence type="ECO:0000256" key="5">
    <source>
        <dbReference type="ARBA" id="ARBA00022660"/>
    </source>
</evidence>
<keyword evidence="13 17" id="KW-0186">Copper</keyword>
<keyword evidence="10" id="KW-1278">Translocase</keyword>
<keyword evidence="7 17" id="KW-0479">Metal-binding</keyword>
<dbReference type="GO" id="GO:0004129">
    <property type="term" value="F:cytochrome-c oxidase activity"/>
    <property type="evidence" value="ECO:0007669"/>
    <property type="project" value="UniProtKB-EC"/>
</dbReference>
<evidence type="ECO:0000256" key="13">
    <source>
        <dbReference type="ARBA" id="ARBA00023008"/>
    </source>
</evidence>
<dbReference type="AlphaFoldDB" id="A0A0A8J184"/>
<dbReference type="InterPro" id="IPR014222">
    <property type="entry name" value="Cyt_c_oxidase_su2"/>
</dbReference>
<proteinExistence type="inferred from homology"/>
<feature type="domain" description="Cytochrome oxidase subunit II transmembrane region profile" evidence="20">
    <location>
        <begin position="1"/>
        <end position="91"/>
    </location>
</feature>
<evidence type="ECO:0000259" key="20">
    <source>
        <dbReference type="PROSITE" id="PS50999"/>
    </source>
</evidence>
<feature type="transmembrane region" description="Helical" evidence="18">
    <location>
        <begin position="67"/>
        <end position="87"/>
    </location>
</feature>
<dbReference type="PANTHER" id="PTHR22888">
    <property type="entry name" value="CYTOCHROME C OXIDASE, SUBUNIT II"/>
    <property type="match status" value="1"/>
</dbReference>
<dbReference type="InterPro" id="IPR045187">
    <property type="entry name" value="CcO_II"/>
</dbReference>
<comment type="cofactor">
    <cofactor evidence="17">
        <name>Cu cation</name>
        <dbReference type="ChEBI" id="CHEBI:23378"/>
    </cofactor>
    <text evidence="17">Binds a copper A center.</text>
</comment>
<sequence>MAEPAQISLHNAASPMMEELLCFHDHAMTMLILIGTTVMAALIITLSTKLNNTSTTEADHLESLWTLLPIIILIFLASPSMRTLYLLEDPECPHLTIKTMGHQWYWSYEYSDFSDVEFDSYMIKEQDLENGMPRLLETDNRMVFPTQVLVRLLISAEDVLHSWTLPTLGIKADAVPGRLNQLVFSTTRPGVFYGQCSEICGANHSFMPIATESVPMEHFENWINSW</sequence>
<keyword evidence="8 17" id="KW-0999">Mitochondrion inner membrane</keyword>